<dbReference type="Proteomes" id="UP001260773">
    <property type="component" value="Unassembled WGS sequence"/>
</dbReference>
<accession>A0A437UL34</accession>
<reference evidence="3 4" key="1">
    <citation type="submission" date="2018-12" db="EMBL/GenBank/DDBJ databases">
        <title>A novel vanA-carrying plasmid in a clinical isolate of Enterococcus avium.</title>
        <authorList>
            <person name="Bernasconi O.J."/>
            <person name="Luzzaro F."/>
            <person name="Endimiani A."/>
        </authorList>
    </citation>
    <scope>NUCLEOTIDE SEQUENCE [LARGE SCALE GENOMIC DNA]</scope>
    <source>
        <strain evidence="3 4">LC0559/18</strain>
    </source>
</reference>
<evidence type="ECO:0000256" key="1">
    <source>
        <dbReference type="SAM" id="Phobius"/>
    </source>
</evidence>
<keyword evidence="1" id="KW-0472">Membrane</keyword>
<name>A0A437UL34_ENTAV</name>
<proteinExistence type="predicted"/>
<dbReference type="Proteomes" id="UP000288388">
    <property type="component" value="Unassembled WGS sequence"/>
</dbReference>
<gene>
    <name evidence="3" type="ORF">EK398_05215</name>
    <name evidence="2" type="ORF">P7D43_18880</name>
</gene>
<evidence type="ECO:0000313" key="2">
    <source>
        <dbReference type="EMBL" id="MDT2404435.1"/>
    </source>
</evidence>
<dbReference type="RefSeq" id="WP_127978470.1">
    <property type="nucleotide sequence ID" value="NZ_JAEMPA010000239.1"/>
</dbReference>
<feature type="transmembrane region" description="Helical" evidence="1">
    <location>
        <begin position="170"/>
        <end position="192"/>
    </location>
</feature>
<evidence type="ECO:0000313" key="4">
    <source>
        <dbReference type="Proteomes" id="UP000288388"/>
    </source>
</evidence>
<evidence type="ECO:0000313" key="3">
    <source>
        <dbReference type="EMBL" id="RVU94288.1"/>
    </source>
</evidence>
<keyword evidence="1" id="KW-0812">Transmembrane</keyword>
<sequence length="281" mass="31720">MNQIGRNISRWILAFIGSLLLFAICALVCIRMTLFNQKFMIQQIHQAGYIETIRNDVTESIQDLGRGSNIPPEVLADVVSEKIVATNVENYVRGIYQEIPFELQGEDQIKENILTSTTQYAEQKNIPIDEETQKNVENLANSATKNFSAFIEIPYLLSYGQKVMAFKSSLSLIMFVVAAGFLLIFLGLLLMIKLKHQRVRWSSIIFLGAGLMLVVLPTIIYFSGVIKRLGITSEGLYRFVTTYVTTFDLSFVFVGLGSIVIAVVLIVISERMRDKKIFNIQ</sequence>
<dbReference type="EMBL" id="JARPWH010000104">
    <property type="protein sequence ID" value="MDT2404435.1"/>
    <property type="molecule type" value="Genomic_DNA"/>
</dbReference>
<feature type="transmembrane region" description="Helical" evidence="1">
    <location>
        <begin position="246"/>
        <end position="268"/>
    </location>
</feature>
<organism evidence="3 4">
    <name type="scientific">Enterococcus avium</name>
    <name type="common">Streptococcus avium</name>
    <dbReference type="NCBI Taxonomy" id="33945"/>
    <lineage>
        <taxon>Bacteria</taxon>
        <taxon>Bacillati</taxon>
        <taxon>Bacillota</taxon>
        <taxon>Bacilli</taxon>
        <taxon>Lactobacillales</taxon>
        <taxon>Enterococcaceae</taxon>
        <taxon>Enterococcus</taxon>
    </lineage>
</organism>
<reference evidence="2" key="2">
    <citation type="submission" date="2023-03" db="EMBL/GenBank/DDBJ databases">
        <authorList>
            <person name="Shen W."/>
            <person name="Cai J."/>
        </authorList>
    </citation>
    <scope>NUCLEOTIDE SEQUENCE</scope>
    <source>
        <strain evidence="2">P33-2</strain>
    </source>
</reference>
<feature type="transmembrane region" description="Helical" evidence="1">
    <location>
        <begin position="204"/>
        <end position="226"/>
    </location>
</feature>
<keyword evidence="1" id="KW-1133">Transmembrane helix</keyword>
<feature type="transmembrane region" description="Helical" evidence="1">
    <location>
        <begin position="12"/>
        <end position="34"/>
    </location>
</feature>
<protein>
    <submittedName>
        <fullName evidence="3">Uncharacterized protein</fullName>
    </submittedName>
</protein>
<dbReference type="AlphaFoldDB" id="A0A437UL34"/>
<dbReference type="EMBL" id="RYZS01000001">
    <property type="protein sequence ID" value="RVU94288.1"/>
    <property type="molecule type" value="Genomic_DNA"/>
</dbReference>
<comment type="caution">
    <text evidence="3">The sequence shown here is derived from an EMBL/GenBank/DDBJ whole genome shotgun (WGS) entry which is preliminary data.</text>
</comment>